<dbReference type="EMBL" id="JAFREM010000029">
    <property type="protein sequence ID" value="MBO1308115.1"/>
    <property type="molecule type" value="Genomic_DNA"/>
</dbReference>
<organism evidence="5 6">
    <name type="scientific">Candidatus Enterococcus moelleringii</name>
    <dbReference type="NCBI Taxonomy" id="2815325"/>
    <lineage>
        <taxon>Bacteria</taxon>
        <taxon>Bacillati</taxon>
        <taxon>Bacillota</taxon>
        <taxon>Bacilli</taxon>
        <taxon>Lactobacillales</taxon>
        <taxon>Enterococcaceae</taxon>
        <taxon>Enterococcus</taxon>
    </lineage>
</organism>
<keyword evidence="3" id="KW-0804">Transcription</keyword>
<feature type="domain" description="HTH gntR-type" evidence="4">
    <location>
        <begin position="3"/>
        <end position="71"/>
    </location>
</feature>
<sequence>MSIPLHKKIREDLLQKIKSGEYAENDIIPTELELADIYGVSRPTIRQAVQSLVNDGYLEKRKKRGTVVTKPKFQQEFTHVIESFDSEMNRKGLAPKTKILAFNVVKANEDVAENLRLKKGEQVYKLIRLRYAEDKPVVLVTSYIPYRLFPNFQEIDFTTEKLYKALEEAGYPVSAVARKLEVIKSDETTSDLLDIEIDEPLFYFHTQGFAQDRVPVEYSISKYRGDLNYFVFELSQ</sequence>
<dbReference type="SUPFAM" id="SSF64288">
    <property type="entry name" value="Chorismate lyase-like"/>
    <property type="match status" value="1"/>
</dbReference>
<dbReference type="RefSeq" id="WP_207675101.1">
    <property type="nucleotide sequence ID" value="NZ_JAFREM010000029.1"/>
</dbReference>
<comment type="caution">
    <text evidence="5">The sequence shown here is derived from an EMBL/GenBank/DDBJ whole genome shotgun (WGS) entry which is preliminary data.</text>
</comment>
<dbReference type="Gene3D" id="1.10.10.10">
    <property type="entry name" value="Winged helix-like DNA-binding domain superfamily/Winged helix DNA-binding domain"/>
    <property type="match status" value="1"/>
</dbReference>
<gene>
    <name evidence="5" type="ORF">JZO70_18205</name>
</gene>
<dbReference type="InterPro" id="IPR000524">
    <property type="entry name" value="Tscrpt_reg_HTH_GntR"/>
</dbReference>
<dbReference type="InterPro" id="IPR036390">
    <property type="entry name" value="WH_DNA-bd_sf"/>
</dbReference>
<dbReference type="PROSITE" id="PS50949">
    <property type="entry name" value="HTH_GNTR"/>
    <property type="match status" value="1"/>
</dbReference>
<evidence type="ECO:0000256" key="3">
    <source>
        <dbReference type="ARBA" id="ARBA00023163"/>
    </source>
</evidence>
<dbReference type="Gene3D" id="3.40.1410.10">
    <property type="entry name" value="Chorismate lyase-like"/>
    <property type="match status" value="1"/>
</dbReference>
<dbReference type="CDD" id="cd07377">
    <property type="entry name" value="WHTH_GntR"/>
    <property type="match status" value="1"/>
</dbReference>
<proteinExistence type="predicted"/>
<evidence type="ECO:0000313" key="5">
    <source>
        <dbReference type="EMBL" id="MBO1308115.1"/>
    </source>
</evidence>
<dbReference type="InterPro" id="IPR011663">
    <property type="entry name" value="UTRA"/>
</dbReference>
<evidence type="ECO:0000259" key="4">
    <source>
        <dbReference type="PROSITE" id="PS50949"/>
    </source>
</evidence>
<dbReference type="PANTHER" id="PTHR44846:SF1">
    <property type="entry name" value="MANNOSYL-D-GLYCERATE TRANSPORT_METABOLISM SYSTEM REPRESSOR MNGR-RELATED"/>
    <property type="match status" value="1"/>
</dbReference>
<dbReference type="InterPro" id="IPR050679">
    <property type="entry name" value="Bact_HTH_transcr_reg"/>
</dbReference>
<dbReference type="PRINTS" id="PR00035">
    <property type="entry name" value="HTHGNTR"/>
</dbReference>
<keyword evidence="6" id="KW-1185">Reference proteome</keyword>
<accession>A0ABS3LGB2</accession>
<dbReference type="Pfam" id="PF00392">
    <property type="entry name" value="GntR"/>
    <property type="match status" value="1"/>
</dbReference>
<evidence type="ECO:0000313" key="6">
    <source>
        <dbReference type="Proteomes" id="UP000664601"/>
    </source>
</evidence>
<dbReference type="Proteomes" id="UP000664601">
    <property type="component" value="Unassembled WGS sequence"/>
</dbReference>
<dbReference type="InterPro" id="IPR036388">
    <property type="entry name" value="WH-like_DNA-bd_sf"/>
</dbReference>
<evidence type="ECO:0000256" key="1">
    <source>
        <dbReference type="ARBA" id="ARBA00023015"/>
    </source>
</evidence>
<keyword evidence="2" id="KW-0238">DNA-binding</keyword>
<dbReference type="Pfam" id="PF07702">
    <property type="entry name" value="UTRA"/>
    <property type="match status" value="1"/>
</dbReference>
<keyword evidence="1" id="KW-0805">Transcription regulation</keyword>
<protein>
    <submittedName>
        <fullName evidence="5">GntR family transcriptional regulator</fullName>
    </submittedName>
</protein>
<reference evidence="5 6" key="1">
    <citation type="submission" date="2021-03" db="EMBL/GenBank/DDBJ databases">
        <title>Enterococcal diversity collection.</title>
        <authorList>
            <person name="Gilmore M.S."/>
            <person name="Schwartzman J."/>
            <person name="Van Tyne D."/>
            <person name="Martin M."/>
            <person name="Earl A.M."/>
            <person name="Manson A.L."/>
            <person name="Straub T."/>
            <person name="Salamzade R."/>
            <person name="Saavedra J."/>
            <person name="Lebreton F."/>
            <person name="Prichula J."/>
            <person name="Schaufler K."/>
            <person name="Gaca A."/>
            <person name="Sgardioli B."/>
            <person name="Wagenaar J."/>
            <person name="Strong T."/>
        </authorList>
    </citation>
    <scope>NUCLEOTIDE SEQUENCE [LARGE SCALE GENOMIC DNA]</scope>
    <source>
        <strain evidence="5 6">669A</strain>
    </source>
</reference>
<evidence type="ECO:0000256" key="2">
    <source>
        <dbReference type="ARBA" id="ARBA00023125"/>
    </source>
</evidence>
<dbReference type="InterPro" id="IPR028978">
    <property type="entry name" value="Chorismate_lyase_/UTRA_dom_sf"/>
</dbReference>
<dbReference type="SUPFAM" id="SSF46785">
    <property type="entry name" value="Winged helix' DNA-binding domain"/>
    <property type="match status" value="1"/>
</dbReference>
<dbReference type="SMART" id="SM00345">
    <property type="entry name" value="HTH_GNTR"/>
    <property type="match status" value="1"/>
</dbReference>
<dbReference type="PANTHER" id="PTHR44846">
    <property type="entry name" value="MANNOSYL-D-GLYCERATE TRANSPORT/METABOLISM SYSTEM REPRESSOR MNGR-RELATED"/>
    <property type="match status" value="1"/>
</dbReference>
<name>A0ABS3LGB2_9ENTE</name>
<dbReference type="SMART" id="SM00866">
    <property type="entry name" value="UTRA"/>
    <property type="match status" value="1"/>
</dbReference>